<evidence type="ECO:0000256" key="1">
    <source>
        <dbReference type="SAM" id="MobiDB-lite"/>
    </source>
</evidence>
<dbReference type="VEuPathDB" id="FungiDB:MAPG_03951"/>
<protein>
    <submittedName>
        <fullName evidence="2 3">Uncharacterized protein</fullName>
    </submittedName>
</protein>
<reference evidence="2" key="2">
    <citation type="submission" date="2010-05" db="EMBL/GenBank/DDBJ databases">
        <title>The Genome Sequence of Magnaporthe poae strain ATCC 64411.</title>
        <authorList>
            <consortium name="The Broad Institute Genome Sequencing Platform"/>
            <consortium name="Broad Institute Genome Sequencing Center for Infectious Disease"/>
            <person name="Ma L.-J."/>
            <person name="Dead R."/>
            <person name="Young S."/>
            <person name="Zeng Q."/>
            <person name="Koehrsen M."/>
            <person name="Alvarado L."/>
            <person name="Berlin A."/>
            <person name="Chapman S.B."/>
            <person name="Chen Z."/>
            <person name="Freedman E."/>
            <person name="Gellesch M."/>
            <person name="Goldberg J."/>
            <person name="Griggs A."/>
            <person name="Gujja S."/>
            <person name="Heilman E.R."/>
            <person name="Heiman D."/>
            <person name="Hepburn T."/>
            <person name="Howarth C."/>
            <person name="Jen D."/>
            <person name="Larson L."/>
            <person name="Mehta T."/>
            <person name="Neiman D."/>
            <person name="Pearson M."/>
            <person name="Roberts A."/>
            <person name="Saif S."/>
            <person name="Shea T."/>
            <person name="Shenoy N."/>
            <person name="Sisk P."/>
            <person name="Stolte C."/>
            <person name="Sykes S."/>
            <person name="Walk T."/>
            <person name="White J."/>
            <person name="Yandava C."/>
            <person name="Haas B."/>
            <person name="Nusbaum C."/>
            <person name="Birren B."/>
        </authorList>
    </citation>
    <scope>NUCLEOTIDE SEQUENCE</scope>
    <source>
        <strain evidence="2">ATCC 64411</strain>
    </source>
</reference>
<name>A0A0C4DVE7_MAGP6</name>
<reference evidence="3" key="4">
    <citation type="journal article" date="2015" name="G3 (Bethesda)">
        <title>Genome sequences of three phytopathogenic species of the Magnaporthaceae family of fungi.</title>
        <authorList>
            <person name="Okagaki L.H."/>
            <person name="Nunes C.C."/>
            <person name="Sailsbery J."/>
            <person name="Clay B."/>
            <person name="Brown D."/>
            <person name="John T."/>
            <person name="Oh Y."/>
            <person name="Young N."/>
            <person name="Fitzgerald M."/>
            <person name="Haas B.J."/>
            <person name="Zeng Q."/>
            <person name="Young S."/>
            <person name="Adiconis X."/>
            <person name="Fan L."/>
            <person name="Levin J.Z."/>
            <person name="Mitchell T.K."/>
            <person name="Okubara P.A."/>
            <person name="Farman M.L."/>
            <person name="Kohn L.M."/>
            <person name="Birren B."/>
            <person name="Ma L.-J."/>
            <person name="Dean R.A."/>
        </authorList>
    </citation>
    <scope>NUCLEOTIDE SEQUENCE</scope>
    <source>
        <strain evidence="3">ATCC 64411 / 73-15</strain>
    </source>
</reference>
<gene>
    <name evidence="2" type="ORF">MAPG_03951</name>
</gene>
<keyword evidence="4" id="KW-1185">Reference proteome</keyword>
<organism evidence="3 4">
    <name type="scientific">Magnaporthiopsis poae (strain ATCC 64411 / 73-15)</name>
    <name type="common">Kentucky bluegrass fungus</name>
    <name type="synonym">Magnaporthe poae</name>
    <dbReference type="NCBI Taxonomy" id="644358"/>
    <lineage>
        <taxon>Eukaryota</taxon>
        <taxon>Fungi</taxon>
        <taxon>Dikarya</taxon>
        <taxon>Ascomycota</taxon>
        <taxon>Pezizomycotina</taxon>
        <taxon>Sordariomycetes</taxon>
        <taxon>Sordariomycetidae</taxon>
        <taxon>Magnaporthales</taxon>
        <taxon>Magnaporthaceae</taxon>
        <taxon>Magnaporthiopsis</taxon>
    </lineage>
</organism>
<reference evidence="4" key="1">
    <citation type="submission" date="2010-05" db="EMBL/GenBank/DDBJ databases">
        <title>The genome sequence of Magnaporthe poae strain ATCC 64411.</title>
        <authorList>
            <person name="Ma L.-J."/>
            <person name="Dead R."/>
            <person name="Young S."/>
            <person name="Zeng Q."/>
            <person name="Koehrsen M."/>
            <person name="Alvarado L."/>
            <person name="Berlin A."/>
            <person name="Chapman S.B."/>
            <person name="Chen Z."/>
            <person name="Freedman E."/>
            <person name="Gellesch M."/>
            <person name="Goldberg J."/>
            <person name="Griggs A."/>
            <person name="Gujja S."/>
            <person name="Heilman E.R."/>
            <person name="Heiman D."/>
            <person name="Hepburn T."/>
            <person name="Howarth C."/>
            <person name="Jen D."/>
            <person name="Larson L."/>
            <person name="Mehta T."/>
            <person name="Neiman D."/>
            <person name="Pearson M."/>
            <person name="Roberts A."/>
            <person name="Saif S."/>
            <person name="Shea T."/>
            <person name="Shenoy N."/>
            <person name="Sisk P."/>
            <person name="Stolte C."/>
            <person name="Sykes S."/>
            <person name="Walk T."/>
            <person name="White J."/>
            <person name="Yandava C."/>
            <person name="Haas B."/>
            <person name="Nusbaum C."/>
            <person name="Birren B."/>
        </authorList>
    </citation>
    <scope>NUCLEOTIDE SEQUENCE [LARGE SCALE GENOMIC DNA]</scope>
    <source>
        <strain evidence="4">ATCC 64411 / 73-15</strain>
    </source>
</reference>
<accession>A0A0C4DVE7</accession>
<dbReference type="AlphaFoldDB" id="A0A0C4DVE7"/>
<reference evidence="2" key="3">
    <citation type="submission" date="2011-03" db="EMBL/GenBank/DDBJ databases">
        <title>Annotation of Magnaporthe poae ATCC 64411.</title>
        <authorList>
            <person name="Ma L.-J."/>
            <person name="Dead R."/>
            <person name="Young S.K."/>
            <person name="Zeng Q."/>
            <person name="Gargeya S."/>
            <person name="Fitzgerald M."/>
            <person name="Haas B."/>
            <person name="Abouelleil A."/>
            <person name="Alvarado L."/>
            <person name="Arachchi H.M."/>
            <person name="Berlin A."/>
            <person name="Brown A."/>
            <person name="Chapman S.B."/>
            <person name="Chen Z."/>
            <person name="Dunbar C."/>
            <person name="Freedman E."/>
            <person name="Gearin G."/>
            <person name="Gellesch M."/>
            <person name="Goldberg J."/>
            <person name="Griggs A."/>
            <person name="Gujja S."/>
            <person name="Heiman D."/>
            <person name="Howarth C."/>
            <person name="Larson L."/>
            <person name="Lui A."/>
            <person name="MacDonald P.J.P."/>
            <person name="Mehta T."/>
            <person name="Montmayeur A."/>
            <person name="Murphy C."/>
            <person name="Neiman D."/>
            <person name="Pearson M."/>
            <person name="Priest M."/>
            <person name="Roberts A."/>
            <person name="Saif S."/>
            <person name="Shea T."/>
            <person name="Shenoy N."/>
            <person name="Sisk P."/>
            <person name="Stolte C."/>
            <person name="Sykes S."/>
            <person name="Yandava C."/>
            <person name="Wortman J."/>
            <person name="Nusbaum C."/>
            <person name="Birren B."/>
        </authorList>
    </citation>
    <scope>NUCLEOTIDE SEQUENCE</scope>
    <source>
        <strain evidence="2">ATCC 64411</strain>
    </source>
</reference>
<evidence type="ECO:0000313" key="2">
    <source>
        <dbReference type="EMBL" id="KLU84917.1"/>
    </source>
</evidence>
<dbReference type="EMBL" id="GL876968">
    <property type="protein sequence ID" value="KLU84917.1"/>
    <property type="molecule type" value="Genomic_DNA"/>
</dbReference>
<sequence>MANPHSVTGNALGAAIWGDRQAMRRSDGLKTHEPVVRTHMFSSQATRRKWDASRSVHKVKKVTTSM</sequence>
<evidence type="ECO:0000313" key="3">
    <source>
        <dbReference type="EnsemblFungi" id="MAPG_03951T0"/>
    </source>
</evidence>
<evidence type="ECO:0000313" key="4">
    <source>
        <dbReference type="Proteomes" id="UP000011715"/>
    </source>
</evidence>
<feature type="compositionally biased region" description="Basic residues" evidence="1">
    <location>
        <begin position="55"/>
        <end position="66"/>
    </location>
</feature>
<proteinExistence type="predicted"/>
<dbReference type="Proteomes" id="UP000011715">
    <property type="component" value="Unassembled WGS sequence"/>
</dbReference>
<dbReference type="EnsemblFungi" id="MAPG_03951T0">
    <property type="protein sequence ID" value="MAPG_03951T0"/>
    <property type="gene ID" value="MAPG_03951"/>
</dbReference>
<dbReference type="EMBL" id="ADBL01000931">
    <property type="status" value="NOT_ANNOTATED_CDS"/>
    <property type="molecule type" value="Genomic_DNA"/>
</dbReference>
<reference evidence="3" key="5">
    <citation type="submission" date="2015-06" db="UniProtKB">
        <authorList>
            <consortium name="EnsemblFungi"/>
        </authorList>
    </citation>
    <scope>IDENTIFICATION</scope>
    <source>
        <strain evidence="3">ATCC 64411</strain>
    </source>
</reference>
<feature type="region of interest" description="Disordered" evidence="1">
    <location>
        <begin position="46"/>
        <end position="66"/>
    </location>
</feature>